<protein>
    <recommendedName>
        <fullName evidence="3">HTH marR-type domain-containing protein</fullName>
    </recommendedName>
</protein>
<dbReference type="EMBL" id="MIPT01000001">
    <property type="protein sequence ID" value="OHT21635.1"/>
    <property type="molecule type" value="Genomic_DNA"/>
</dbReference>
<dbReference type="Gene3D" id="1.10.10.10">
    <property type="entry name" value="Winged helix-like DNA-binding domain superfamily/Winged helix DNA-binding domain"/>
    <property type="match status" value="1"/>
</dbReference>
<evidence type="ECO:0000313" key="2">
    <source>
        <dbReference type="Proteomes" id="UP000179467"/>
    </source>
</evidence>
<dbReference type="SUPFAM" id="SSF46785">
    <property type="entry name" value="Winged helix' DNA-binding domain"/>
    <property type="match status" value="1"/>
</dbReference>
<evidence type="ECO:0008006" key="3">
    <source>
        <dbReference type="Google" id="ProtNLM"/>
    </source>
</evidence>
<dbReference type="Proteomes" id="UP000179467">
    <property type="component" value="Unassembled WGS sequence"/>
</dbReference>
<reference evidence="1 2" key="1">
    <citation type="submission" date="2016-09" db="EMBL/GenBank/DDBJ databases">
        <title>Metabolic pathway, cell adaptation mechanisms and a novel monoxygenase revealed through proteogenomic-transcription analysis of a Sphingomonas haloaromaticamans strain degrading the fungicide ortho-phenylphenol.</title>
        <authorList>
            <person name="Perruchon C."/>
            <person name="Papadopoulou E.S."/>
            <person name="Rousidou C."/>
            <person name="Vasileiadis S."/>
            <person name="Tanou G."/>
            <person name="Amoutzias G."/>
            <person name="Molassiotis A."/>
            <person name="Karpouzas D.G."/>
        </authorList>
    </citation>
    <scope>NUCLEOTIDE SEQUENCE [LARGE SCALE GENOMIC DNA]</scope>
    <source>
        <strain evidence="1 2">P3</strain>
    </source>
</reference>
<name>A0A1S1HHD1_9SPHN</name>
<dbReference type="OrthoDB" id="7594920at2"/>
<organism evidence="1 2">
    <name type="scientific">Edaphosphingomonas haloaromaticamans</name>
    <dbReference type="NCBI Taxonomy" id="653954"/>
    <lineage>
        <taxon>Bacteria</taxon>
        <taxon>Pseudomonadati</taxon>
        <taxon>Pseudomonadota</taxon>
        <taxon>Alphaproteobacteria</taxon>
        <taxon>Sphingomonadales</taxon>
        <taxon>Rhizorhabdaceae</taxon>
        <taxon>Edaphosphingomonas</taxon>
    </lineage>
</organism>
<dbReference type="InterPro" id="IPR036390">
    <property type="entry name" value="WH_DNA-bd_sf"/>
</dbReference>
<dbReference type="AlphaFoldDB" id="A0A1S1HHD1"/>
<keyword evidence="2" id="KW-1185">Reference proteome</keyword>
<sequence length="131" mass="15150">MMEGSRITTTVNRCSMVDFAEQAQRLRAEEFGRDLFTIPAFEMLLDLYTCRSRQPRSLTALTAASSASERNSQRIVHRMADRGLVKLRRDPNDGRRIIVELEPETSELLDRFFDRLVELVALLPAHKQNER</sequence>
<dbReference type="RefSeq" id="WP_070934663.1">
    <property type="nucleotide sequence ID" value="NZ_MIPT01000001.1"/>
</dbReference>
<comment type="caution">
    <text evidence="1">The sequence shown here is derived from an EMBL/GenBank/DDBJ whole genome shotgun (WGS) entry which is preliminary data.</text>
</comment>
<dbReference type="InterPro" id="IPR036388">
    <property type="entry name" value="WH-like_DNA-bd_sf"/>
</dbReference>
<evidence type="ECO:0000313" key="1">
    <source>
        <dbReference type="EMBL" id="OHT21635.1"/>
    </source>
</evidence>
<proteinExistence type="predicted"/>
<accession>A0A1S1HHD1</accession>
<gene>
    <name evidence="1" type="ORF">BHE75_03646</name>
</gene>